<dbReference type="GO" id="GO:0017025">
    <property type="term" value="F:TBP-class protein binding"/>
    <property type="evidence" value="ECO:0007669"/>
    <property type="project" value="TreeGrafter"/>
</dbReference>
<dbReference type="PANTHER" id="PTHR28244:SF1">
    <property type="entry name" value="RNA POLYMERASE I-SPECIFIC TRANSCRIPTION INITIATION FACTOR RRN11"/>
    <property type="match status" value="1"/>
</dbReference>
<keyword evidence="4" id="KW-1185">Reference proteome</keyword>
<dbReference type="AlphaFoldDB" id="A0A0B1NZP1"/>
<protein>
    <recommendedName>
        <fullName evidence="2">Extracellular mutant protein 11 C-terminal domain-containing protein</fullName>
    </recommendedName>
</protein>
<dbReference type="HOGENOM" id="CLU_1074406_0_0_1"/>
<evidence type="ECO:0000259" key="2">
    <source>
        <dbReference type="Pfam" id="PF15463"/>
    </source>
</evidence>
<dbReference type="Proteomes" id="UP000030854">
    <property type="component" value="Unassembled WGS sequence"/>
</dbReference>
<dbReference type="GO" id="GO:0042790">
    <property type="term" value="P:nucleolar large rRNA transcription by RNA polymerase I"/>
    <property type="evidence" value="ECO:0007669"/>
    <property type="project" value="TreeGrafter"/>
</dbReference>
<name>A0A0B1NZP1_UNCNE</name>
<keyword evidence="1" id="KW-0175">Coiled coil</keyword>
<evidence type="ECO:0000256" key="1">
    <source>
        <dbReference type="SAM" id="Coils"/>
    </source>
</evidence>
<proteinExistence type="predicted"/>
<dbReference type="EMBL" id="JNVN01002879">
    <property type="protein sequence ID" value="KHJ31448.1"/>
    <property type="molecule type" value="Genomic_DNA"/>
</dbReference>
<dbReference type="GO" id="GO:0001164">
    <property type="term" value="F:RNA polymerase I core promoter sequence-specific DNA binding"/>
    <property type="evidence" value="ECO:0007669"/>
    <property type="project" value="TreeGrafter"/>
</dbReference>
<accession>A0A0B1NZP1</accession>
<dbReference type="GO" id="GO:0070860">
    <property type="term" value="C:RNA polymerase I core factor complex"/>
    <property type="evidence" value="ECO:0007669"/>
    <property type="project" value="TreeGrafter"/>
</dbReference>
<dbReference type="Pfam" id="PF15463">
    <property type="entry name" value="ECM11"/>
    <property type="match status" value="1"/>
</dbReference>
<feature type="coiled-coil region" evidence="1">
    <location>
        <begin position="194"/>
        <end position="224"/>
    </location>
</feature>
<gene>
    <name evidence="3" type="ORF">EV44_g2029</name>
</gene>
<comment type="caution">
    <text evidence="3">The sequence shown here is derived from an EMBL/GenBank/DDBJ whole genome shotgun (WGS) entry which is preliminary data.</text>
</comment>
<evidence type="ECO:0000313" key="4">
    <source>
        <dbReference type="Proteomes" id="UP000030854"/>
    </source>
</evidence>
<feature type="domain" description="Extracellular mutant protein 11 C-terminal" evidence="2">
    <location>
        <begin position="107"/>
        <end position="251"/>
    </location>
</feature>
<organism evidence="3 4">
    <name type="scientific">Uncinula necator</name>
    <name type="common">Grape powdery mildew</name>
    <dbReference type="NCBI Taxonomy" id="52586"/>
    <lineage>
        <taxon>Eukaryota</taxon>
        <taxon>Fungi</taxon>
        <taxon>Dikarya</taxon>
        <taxon>Ascomycota</taxon>
        <taxon>Pezizomycotina</taxon>
        <taxon>Leotiomycetes</taxon>
        <taxon>Erysiphales</taxon>
        <taxon>Erysiphaceae</taxon>
        <taxon>Erysiphe</taxon>
    </lineage>
</organism>
<sequence>MRPFHTTKTGRFQLVEPKNQIGTSNFADNNNLNKFASAKQSHSEDGFSDIDQGELNGNEGSCFGEMALNTTPNRHQKNLRVGDLNLYGSHLENDKVKNNIFSSFTADYDDENLKKMTYCDLDAQPWEEIPSKKTFAYPRELRVSGINLEAKINFYLAGAHKEKSNVDGPGRKAALAFYEQLSSKEWDEAGEIFIHKFTELMQRLQDKRREKRELAQRFESMIKSRERAIRKKTSVIEKKLQDMRAGGENLLVGSPRSMR</sequence>
<dbReference type="PANTHER" id="PTHR28244">
    <property type="entry name" value="RNA POLYMERASE I-SPECIFIC TRANSCRIPTION INITIATION FACTOR RRN11"/>
    <property type="match status" value="1"/>
</dbReference>
<dbReference type="InterPro" id="IPR029178">
    <property type="entry name" value="Ecm11_C"/>
</dbReference>
<reference evidence="3 4" key="1">
    <citation type="journal article" date="2014" name="BMC Genomics">
        <title>Adaptive genomic structural variation in the grape powdery mildew pathogen, Erysiphe necator.</title>
        <authorList>
            <person name="Jones L."/>
            <person name="Riaz S."/>
            <person name="Morales-Cruz A."/>
            <person name="Amrine K.C."/>
            <person name="McGuire B."/>
            <person name="Gubler W.D."/>
            <person name="Walker M.A."/>
            <person name="Cantu D."/>
        </authorList>
    </citation>
    <scope>NUCLEOTIDE SEQUENCE [LARGE SCALE GENOMIC DNA]</scope>
    <source>
        <strain evidence="4">c</strain>
    </source>
</reference>
<evidence type="ECO:0000313" key="3">
    <source>
        <dbReference type="EMBL" id="KHJ31448.1"/>
    </source>
</evidence>
<dbReference type="InterPro" id="IPR053029">
    <property type="entry name" value="RNA_pol_I-specific_init_factor"/>
</dbReference>
<dbReference type="STRING" id="52586.A0A0B1NZP1"/>